<proteinExistence type="predicted"/>
<name>A0ABS9MTC4_9BURK</name>
<evidence type="ECO:0000313" key="1">
    <source>
        <dbReference type="EMBL" id="MCG5031873.1"/>
    </source>
</evidence>
<dbReference type="EMBL" id="JAKNCT010000015">
    <property type="protein sequence ID" value="MCG5031873.1"/>
    <property type="molecule type" value="Genomic_DNA"/>
</dbReference>
<evidence type="ECO:0000313" key="2">
    <source>
        <dbReference type="Proteomes" id="UP001297600"/>
    </source>
</evidence>
<dbReference type="RefSeq" id="WP_237980501.1">
    <property type="nucleotide sequence ID" value="NZ_JAKNCT010000015.1"/>
</dbReference>
<sequence>MNNAIPVFWRDKKHLQVLNSVEVMNRQASRGARLHSFNVFLGEPAWIDLGEHFAPFDCDFLDHKVWRHAVYRKNNKEKAIPFPNIGGNHSGAVNPNIWPVQTQPREDEIGRSYGSYGGNDSEKRLNGFDEIEHCCTPSVREIRIGLQELYLTEGLTNGNRKEW</sequence>
<keyword evidence="2" id="KW-1185">Reference proteome</keyword>
<organism evidence="1 2">
    <name type="scientific">Mesosutterella porci</name>
    <dbReference type="NCBI Taxonomy" id="2915351"/>
    <lineage>
        <taxon>Bacteria</taxon>
        <taxon>Pseudomonadati</taxon>
        <taxon>Pseudomonadota</taxon>
        <taxon>Betaproteobacteria</taxon>
        <taxon>Burkholderiales</taxon>
        <taxon>Sutterellaceae</taxon>
        <taxon>Mesosutterella</taxon>
    </lineage>
</organism>
<dbReference type="Proteomes" id="UP001297600">
    <property type="component" value="Unassembled WGS sequence"/>
</dbReference>
<reference evidence="1 2" key="1">
    <citation type="submission" date="2022-02" db="EMBL/GenBank/DDBJ databases">
        <title>Mesosutterella porci, a novel member of the family Sutterellaceae from pig feces.</title>
        <authorList>
            <person name="Wylensek D."/>
            <person name="Clavel T."/>
        </authorList>
    </citation>
    <scope>NUCLEOTIDE SEQUENCE [LARGE SCALE GENOMIC DNA]</scope>
    <source>
        <strain evidence="2">oilRF-744-wt-GAM-9</strain>
    </source>
</reference>
<protein>
    <submittedName>
        <fullName evidence="1">Uncharacterized protein</fullName>
    </submittedName>
</protein>
<accession>A0ABS9MTC4</accession>
<comment type="caution">
    <text evidence="1">The sequence shown here is derived from an EMBL/GenBank/DDBJ whole genome shotgun (WGS) entry which is preliminary data.</text>
</comment>
<gene>
    <name evidence="1" type="ORF">MAF45_10545</name>
</gene>